<accession>A0A4R6W7L5</accession>
<evidence type="ECO:0000313" key="2">
    <source>
        <dbReference type="Proteomes" id="UP000295292"/>
    </source>
</evidence>
<keyword evidence="2" id="KW-1185">Reference proteome</keyword>
<dbReference type="RefSeq" id="WP_133586585.1">
    <property type="nucleotide sequence ID" value="NZ_SNYV01000019.1"/>
</dbReference>
<dbReference type="InterPro" id="IPR008962">
    <property type="entry name" value="PapD-like_sf"/>
</dbReference>
<evidence type="ECO:0008006" key="3">
    <source>
        <dbReference type="Google" id="ProtNLM"/>
    </source>
</evidence>
<sequence length="272" mass="30863">MRHYLFILLLSLFTIPLGYAQTGLTVGPPRIYFVADAGQNQTQYVDVTNPSKDYPLDLAVSFEDWAYSAIGDNVLSPKGSLKTSCADWLTVSEPFFSLKPGETKRLQLQMSVPANKSYSDALPVHTTMLFVTQLNPRVSEEREGANIRLAVRSGIKVYQRFNGRSRADLEISNLEYHSVDSIGQYLELSFDTKGNTWMEGQLRTEFLNQDTGNRYKVDDIQFYSLPGDQRKQYILLPKELTAGNYLATTMLFYGEDNDVKIAEIEFDYVPKT</sequence>
<dbReference type="EMBL" id="SNYV01000019">
    <property type="protein sequence ID" value="TDQ73401.1"/>
    <property type="molecule type" value="Genomic_DNA"/>
</dbReference>
<protein>
    <recommendedName>
        <fullName evidence="3">P pilus assembly chaperone PapD</fullName>
    </recommendedName>
</protein>
<name>A0A4R6W7L5_9SPHI</name>
<evidence type="ECO:0000313" key="1">
    <source>
        <dbReference type="EMBL" id="TDQ73401.1"/>
    </source>
</evidence>
<dbReference type="Proteomes" id="UP000295292">
    <property type="component" value="Unassembled WGS sequence"/>
</dbReference>
<dbReference type="AlphaFoldDB" id="A0A4R6W7L5"/>
<comment type="caution">
    <text evidence="1">The sequence shown here is derived from an EMBL/GenBank/DDBJ whole genome shotgun (WGS) entry which is preliminary data.</text>
</comment>
<dbReference type="SUPFAM" id="SSF49354">
    <property type="entry name" value="PapD-like"/>
    <property type="match status" value="1"/>
</dbReference>
<gene>
    <name evidence="1" type="ORF">CLV99_4453</name>
</gene>
<dbReference type="OrthoDB" id="1419910at2"/>
<proteinExistence type="predicted"/>
<reference evidence="1 2" key="1">
    <citation type="submission" date="2019-03" db="EMBL/GenBank/DDBJ databases">
        <title>Genomic Encyclopedia of Archaeal and Bacterial Type Strains, Phase II (KMG-II): from individual species to whole genera.</title>
        <authorList>
            <person name="Goeker M."/>
        </authorList>
    </citation>
    <scope>NUCLEOTIDE SEQUENCE [LARGE SCALE GENOMIC DNA]</scope>
    <source>
        <strain evidence="1 2">DSM 28353</strain>
    </source>
</reference>
<organism evidence="1 2">
    <name type="scientific">Sphingobacterium yanglingense</name>
    <dbReference type="NCBI Taxonomy" id="1437280"/>
    <lineage>
        <taxon>Bacteria</taxon>
        <taxon>Pseudomonadati</taxon>
        <taxon>Bacteroidota</taxon>
        <taxon>Sphingobacteriia</taxon>
        <taxon>Sphingobacteriales</taxon>
        <taxon>Sphingobacteriaceae</taxon>
        <taxon>Sphingobacterium</taxon>
    </lineage>
</organism>